<feature type="domain" description="Major facilitator superfamily (MFS) profile" evidence="11">
    <location>
        <begin position="960"/>
        <end position="1404"/>
    </location>
</feature>
<feature type="transmembrane region" description="Helical" evidence="10">
    <location>
        <begin position="1316"/>
        <end position="1339"/>
    </location>
</feature>
<dbReference type="CDD" id="cd12148">
    <property type="entry name" value="fungal_TF_MHR"/>
    <property type="match status" value="1"/>
</dbReference>
<feature type="transmembrane region" description="Helical" evidence="10">
    <location>
        <begin position="1134"/>
        <end position="1151"/>
    </location>
</feature>
<dbReference type="PROSITE" id="PS50850">
    <property type="entry name" value="MFS"/>
    <property type="match status" value="1"/>
</dbReference>
<evidence type="ECO:0000256" key="4">
    <source>
        <dbReference type="ARBA" id="ARBA00022692"/>
    </source>
</evidence>
<feature type="transmembrane region" description="Helical" evidence="10">
    <location>
        <begin position="1351"/>
        <end position="1368"/>
    </location>
</feature>
<sequence>MAFNIINETETPQVNDAFVLKPGGQFYYEQRAVPAEVTGRNVLIRVVATGICGSDVHYWQHNRVGPYEVTAPLILGHESSGTVLATGPLVRTLSPGDRVALEPGVSCTTCRHCRAGRYNLCPSMKFAATPPHDGTLASTVAELVTHRYAFEEAEKAFQGVARREGIKTVIYGPGVKAADALSRLRQKPRSIPPVQVTSSKQNCDLFRPCTLCVRAEAECVSDSAGHEVSQVDDYGEADSTMGITRRIFQLGSRDMDLRVTSAIPDGETLARSGAAHPATETPRDVRPISAILGYSLPTRLVVEFLLEEYFERVHWFSLVIYEPLFRKEYDSVADGFASPSQKGFLTLLTIVVGLGAWYRSQKTAVEEAFPGEDFGAWSSELLRQTELRLFDLMDDSSLTSVQVCSLLGSYGVYHGKPNVSFALLGASIKMAQALRLHREPSRGDPNEIEERKRVWWTIYTWDRFASITYGRPLGINEKDCNVSMPVDVLENPSFKYNGSSGGSPFILYSAYQRELNTLYQIASPMIEAVFGTRGGEAASSQRDRSAVVADMDQQLRDWHQRLPAHLVLDLNTDTRVDTLAEARAHRLQALSLQLTYDNIVIVLHRPFFAQQVNYLSRVLPVSLQGATPTSAHHAAADTPQSMVMPGSVNSETWWNAAVRTSRVTELPNLAQLATETHLVAFMAINLFNSAIVMVVCALSDPLSDRAQEAKRNITRIYRLQELLGYRSKLPMQSSVILQDVIRVLLNREAEAMLTSVVGLPPAAAGGAQERGQGAGAQWAERQQDPALSMSAPGRSRTVEDALRLPLDIPASAVNASAGMMGDPQAEHLREAARLNGGLASVQRVLPGATRAESLSSAASQMGQSRQDLMQGDFDGLASSHRDPGGSSIHTPPSSLNEPLVPPSIMTTSENVDNAAVMAAPAQSQSVVPMGEQPSWLERTLKPKTYKPRYPFVGKPLLWMTCAFGSLGDALFGYDQGIMAGLLVNPVFVKRFFSAHGGADGIHGNVDPSITGITVACLQASAAIGSLVAGRLGDIIGRKKCVRIGAFIYFVCAFIQGFAPNLACFIAGRTIQGLAVGFLSMTVPVIQTEIAAPHRRGLMVGIEYTFLIGGYALSCWVDYGFYFALPSNVSWQGPYFVQMGLAFVLFSMSFFLPETPRWLARNGFAEEALRTLADLHSDGNISDQHVQHVFLEVQEAVRYESSLGQCSWLEMFTRYKKRTFVGITVQAFAQLNGINVVSFYLPSVLAGAGYSDEKSLLYTAANSVPYVAATVAAWFLTDRWGRRPLLMLGGVVMAAMLAIVCAFTEADLPIVTKANGLYAFVLLYNVVYGFTWGPVPWLLPAEIFPLRSRSKGMALATCSNWTFNFIIGMSSPDAFAGINGYYYVIIAGFCLFSAGLAKWTYVETANHTLEEIATAFGDKAFALDDEVIMREANAPVGDEKA</sequence>
<dbReference type="PROSITE" id="PS00059">
    <property type="entry name" value="ADH_ZINC"/>
    <property type="match status" value="1"/>
</dbReference>
<feature type="transmembrane region" description="Helical" evidence="10">
    <location>
        <begin position="1380"/>
        <end position="1400"/>
    </location>
</feature>
<evidence type="ECO:0000256" key="8">
    <source>
        <dbReference type="ARBA" id="ARBA00023242"/>
    </source>
</evidence>
<feature type="transmembrane region" description="Helical" evidence="10">
    <location>
        <begin position="1040"/>
        <end position="1058"/>
    </location>
</feature>
<dbReference type="InterPro" id="IPR036259">
    <property type="entry name" value="MFS_trans_sf"/>
</dbReference>
<keyword evidence="8" id="KW-0539">Nucleus</keyword>
<dbReference type="eggNOG" id="KOG0254">
    <property type="taxonomic scope" value="Eukaryota"/>
</dbReference>
<comment type="similarity">
    <text evidence="2">Belongs to the major facilitator superfamily. Sugar transporter (TC 2.A.1.1) family.</text>
</comment>
<dbReference type="InterPro" id="IPR003663">
    <property type="entry name" value="Sugar/inositol_transpt"/>
</dbReference>
<keyword evidence="4 10" id="KW-0812">Transmembrane</keyword>
<dbReference type="KEGG" id="npa:UCRNP2_4635"/>
<evidence type="ECO:0000256" key="1">
    <source>
        <dbReference type="ARBA" id="ARBA00004141"/>
    </source>
</evidence>
<dbReference type="SMART" id="SM00906">
    <property type="entry name" value="Fungal_trans"/>
    <property type="match status" value="1"/>
</dbReference>
<keyword evidence="6" id="KW-0560">Oxidoreductase</keyword>
<dbReference type="InterPro" id="IPR007219">
    <property type="entry name" value="XnlR_reg_dom"/>
</dbReference>
<dbReference type="GO" id="GO:0016491">
    <property type="term" value="F:oxidoreductase activity"/>
    <property type="evidence" value="ECO:0007669"/>
    <property type="project" value="UniProtKB-KW"/>
</dbReference>
<dbReference type="eggNOG" id="KOG0024">
    <property type="taxonomic scope" value="Eukaryota"/>
</dbReference>
<evidence type="ECO:0000256" key="5">
    <source>
        <dbReference type="ARBA" id="ARBA00022989"/>
    </source>
</evidence>
<dbReference type="InterPro" id="IPR005828">
    <property type="entry name" value="MFS_sugar_transport-like"/>
</dbReference>
<dbReference type="OrthoDB" id="648285at2759"/>
<dbReference type="HOGENOM" id="CLU_251896_0_0_1"/>
<dbReference type="InterPro" id="IPR005829">
    <property type="entry name" value="Sugar_transporter_CS"/>
</dbReference>
<dbReference type="GO" id="GO:0006351">
    <property type="term" value="P:DNA-templated transcription"/>
    <property type="evidence" value="ECO:0007669"/>
    <property type="project" value="InterPro"/>
</dbReference>
<dbReference type="Gene3D" id="3.90.180.10">
    <property type="entry name" value="Medium-chain alcohol dehydrogenases, catalytic domain"/>
    <property type="match status" value="1"/>
</dbReference>
<evidence type="ECO:0000256" key="2">
    <source>
        <dbReference type="ARBA" id="ARBA00010992"/>
    </source>
</evidence>
<evidence type="ECO:0000259" key="11">
    <source>
        <dbReference type="PROSITE" id="PS50850"/>
    </source>
</evidence>
<evidence type="ECO:0000313" key="12">
    <source>
        <dbReference type="EMBL" id="EOD48607.1"/>
    </source>
</evidence>
<dbReference type="EMBL" id="KB916190">
    <property type="protein sequence ID" value="EOD48607.1"/>
    <property type="molecule type" value="Genomic_DNA"/>
</dbReference>
<dbReference type="Gene3D" id="1.20.1250.20">
    <property type="entry name" value="MFS general substrate transporter like domains"/>
    <property type="match status" value="1"/>
</dbReference>
<dbReference type="SUPFAM" id="SSF50129">
    <property type="entry name" value="GroES-like"/>
    <property type="match status" value="1"/>
</dbReference>
<feature type="transmembrane region" description="Helical" evidence="10">
    <location>
        <begin position="1255"/>
        <end position="1275"/>
    </location>
</feature>
<keyword evidence="3" id="KW-0813">Transport</keyword>
<dbReference type="GO" id="GO:0008270">
    <property type="term" value="F:zinc ion binding"/>
    <property type="evidence" value="ECO:0007669"/>
    <property type="project" value="InterPro"/>
</dbReference>
<feature type="transmembrane region" description="Helical" evidence="10">
    <location>
        <begin position="1103"/>
        <end position="1122"/>
    </location>
</feature>
<keyword evidence="7 10" id="KW-0472">Membrane</keyword>
<keyword evidence="5 10" id="KW-1133">Transmembrane helix</keyword>
<evidence type="ECO:0000256" key="7">
    <source>
        <dbReference type="ARBA" id="ARBA00023136"/>
    </source>
</evidence>
<dbReference type="PROSITE" id="PS00217">
    <property type="entry name" value="SUGAR_TRANSPORT_2"/>
    <property type="match status" value="1"/>
</dbReference>
<protein>
    <submittedName>
        <fullName evidence="12">Putative mfs sugar transporter protein</fullName>
    </submittedName>
</protein>
<name>R1EM35_BOTPV</name>
<dbReference type="InterPro" id="IPR013154">
    <property type="entry name" value="ADH-like_N"/>
</dbReference>
<dbReference type="InterPro" id="IPR020846">
    <property type="entry name" value="MFS_dom"/>
</dbReference>
<dbReference type="PRINTS" id="PR00171">
    <property type="entry name" value="SUGRTRNSPORT"/>
</dbReference>
<proteinExistence type="inferred from homology"/>
<dbReference type="Pfam" id="PF00083">
    <property type="entry name" value="Sugar_tr"/>
    <property type="match status" value="1"/>
</dbReference>
<dbReference type="SUPFAM" id="SSF103473">
    <property type="entry name" value="MFS general substrate transporter"/>
    <property type="match status" value="1"/>
</dbReference>
<feature type="compositionally biased region" description="Low complexity" evidence="9">
    <location>
        <begin position="764"/>
        <end position="780"/>
    </location>
</feature>
<dbReference type="Pfam" id="PF08240">
    <property type="entry name" value="ADH_N"/>
    <property type="match status" value="1"/>
</dbReference>
<dbReference type="GO" id="GO:0005351">
    <property type="term" value="F:carbohydrate:proton symporter activity"/>
    <property type="evidence" value="ECO:0007669"/>
    <property type="project" value="TreeGrafter"/>
</dbReference>
<feature type="transmembrane region" description="Helical" evidence="10">
    <location>
        <begin position="1219"/>
        <end position="1240"/>
    </location>
</feature>
<dbReference type="PANTHER" id="PTHR48022:SF74">
    <property type="entry name" value="SUGAR TRANSPORTER, PUTATIVE (AFU_ORTHOLOGUE AFUA_8G02010)-RELATED"/>
    <property type="match status" value="1"/>
</dbReference>
<dbReference type="Pfam" id="PF04082">
    <property type="entry name" value="Fungal_trans"/>
    <property type="match status" value="1"/>
</dbReference>
<dbReference type="NCBIfam" id="TIGR00879">
    <property type="entry name" value="SP"/>
    <property type="match status" value="1"/>
</dbReference>
<comment type="subcellular location">
    <subcellularLocation>
        <location evidence="1">Membrane</location>
        <topology evidence="1">Multi-pass membrane protein</topology>
    </subcellularLocation>
</comment>
<dbReference type="FunFam" id="1.20.1250.20:FF:000134">
    <property type="entry name" value="MFS sugar transporter protein"/>
    <property type="match status" value="1"/>
</dbReference>
<evidence type="ECO:0000256" key="9">
    <source>
        <dbReference type="SAM" id="MobiDB-lite"/>
    </source>
</evidence>
<dbReference type="PANTHER" id="PTHR48022">
    <property type="entry name" value="PLASTIDIC GLUCOSE TRANSPORTER 4"/>
    <property type="match status" value="1"/>
</dbReference>
<dbReference type="InterPro" id="IPR002328">
    <property type="entry name" value="ADH_Zn_CS"/>
</dbReference>
<keyword evidence="12" id="KW-0762">Sugar transport</keyword>
<dbReference type="GO" id="GO:0003677">
    <property type="term" value="F:DNA binding"/>
    <property type="evidence" value="ECO:0007669"/>
    <property type="project" value="InterPro"/>
</dbReference>
<feature type="region of interest" description="Disordered" evidence="9">
    <location>
        <begin position="870"/>
        <end position="901"/>
    </location>
</feature>
<dbReference type="InterPro" id="IPR050360">
    <property type="entry name" value="MFS_Sugar_Transporters"/>
</dbReference>
<gene>
    <name evidence="12" type="ORF">UCRNP2_4635</name>
</gene>
<evidence type="ECO:0000313" key="13">
    <source>
        <dbReference type="Proteomes" id="UP000013521"/>
    </source>
</evidence>
<accession>R1EM35</accession>
<dbReference type="GO" id="GO:0016020">
    <property type="term" value="C:membrane"/>
    <property type="evidence" value="ECO:0007669"/>
    <property type="project" value="UniProtKB-SubCell"/>
</dbReference>
<reference evidence="13" key="1">
    <citation type="journal article" date="2013" name="Genome Announc.">
        <title>Draft genome sequence of Neofusicoccum parvum isolate UCR-NP2, a fungal vascular pathogen associated with grapevine cankers.</title>
        <authorList>
            <person name="Blanco-Ulate B."/>
            <person name="Rolshausen P."/>
            <person name="Cantu D."/>
        </authorList>
    </citation>
    <scope>NUCLEOTIDE SEQUENCE [LARGE SCALE GENOMIC DNA]</scope>
    <source>
        <strain evidence="13">UCR-NP2</strain>
    </source>
</reference>
<evidence type="ECO:0000256" key="3">
    <source>
        <dbReference type="ARBA" id="ARBA00022448"/>
    </source>
</evidence>
<feature type="region of interest" description="Disordered" evidence="9">
    <location>
        <begin position="764"/>
        <end position="792"/>
    </location>
</feature>
<feature type="compositionally biased region" description="Polar residues" evidence="9">
    <location>
        <begin position="887"/>
        <end position="896"/>
    </location>
</feature>
<dbReference type="Proteomes" id="UP000013521">
    <property type="component" value="Unassembled WGS sequence"/>
</dbReference>
<evidence type="ECO:0000256" key="6">
    <source>
        <dbReference type="ARBA" id="ARBA00023002"/>
    </source>
</evidence>
<evidence type="ECO:0000256" key="10">
    <source>
        <dbReference type="SAM" id="Phobius"/>
    </source>
</evidence>
<organism evidence="12 13">
    <name type="scientific">Botryosphaeria parva (strain UCR-NP2)</name>
    <name type="common">Grapevine canker fungus</name>
    <name type="synonym">Neofusicoccum parvum</name>
    <dbReference type="NCBI Taxonomy" id="1287680"/>
    <lineage>
        <taxon>Eukaryota</taxon>
        <taxon>Fungi</taxon>
        <taxon>Dikarya</taxon>
        <taxon>Ascomycota</taxon>
        <taxon>Pezizomycotina</taxon>
        <taxon>Dothideomycetes</taxon>
        <taxon>Dothideomycetes incertae sedis</taxon>
        <taxon>Botryosphaeriales</taxon>
        <taxon>Botryosphaeriaceae</taxon>
        <taxon>Neofusicoccum</taxon>
    </lineage>
</organism>
<feature type="transmembrane region" description="Helical" evidence="10">
    <location>
        <begin position="1284"/>
        <end position="1304"/>
    </location>
</feature>
<dbReference type="InterPro" id="IPR011032">
    <property type="entry name" value="GroES-like_sf"/>
</dbReference>